<dbReference type="EMBL" id="JAVREP010000003">
    <property type="protein sequence ID" value="MDT0328234.1"/>
    <property type="molecule type" value="Genomic_DNA"/>
</dbReference>
<organism evidence="1 2">
    <name type="scientific">Nocardiopsis lambiniae</name>
    <dbReference type="NCBI Taxonomy" id="3075539"/>
    <lineage>
        <taxon>Bacteria</taxon>
        <taxon>Bacillati</taxon>
        <taxon>Actinomycetota</taxon>
        <taxon>Actinomycetes</taxon>
        <taxon>Streptosporangiales</taxon>
        <taxon>Nocardiopsidaceae</taxon>
        <taxon>Nocardiopsis</taxon>
    </lineage>
</organism>
<dbReference type="Proteomes" id="UP001183390">
    <property type="component" value="Unassembled WGS sequence"/>
</dbReference>
<evidence type="ECO:0000313" key="1">
    <source>
        <dbReference type="EMBL" id="MDT0328234.1"/>
    </source>
</evidence>
<proteinExistence type="predicted"/>
<name>A0ABU2M6E0_9ACTN</name>
<sequence length="163" mass="17631">MTAQPRLTETFRLFLITGRMGPVELGMTYEEIVGLWGEPEGFAHLPSEPIYCVYGHVNLGFTAERLLHLISFEPCQGIGVIPSAAGGLTELPVPTRVVDLVAILGRLGEPVVEREPHVRGHVWYEVTTSGVLIDKAEDDAGGAAEEAGLLGTVIAQDATLRWK</sequence>
<gene>
    <name evidence="1" type="ORF">RM479_07385</name>
</gene>
<evidence type="ECO:0000313" key="2">
    <source>
        <dbReference type="Proteomes" id="UP001183390"/>
    </source>
</evidence>
<protein>
    <submittedName>
        <fullName evidence="1">Uncharacterized protein</fullName>
    </submittedName>
</protein>
<comment type="caution">
    <text evidence="1">The sequence shown here is derived from an EMBL/GenBank/DDBJ whole genome shotgun (WGS) entry which is preliminary data.</text>
</comment>
<reference evidence="2" key="1">
    <citation type="submission" date="2023-07" db="EMBL/GenBank/DDBJ databases">
        <title>30 novel species of actinomycetes from the DSMZ collection.</title>
        <authorList>
            <person name="Nouioui I."/>
        </authorList>
    </citation>
    <scope>NUCLEOTIDE SEQUENCE [LARGE SCALE GENOMIC DNA]</scope>
    <source>
        <strain evidence="2">DSM 44743</strain>
    </source>
</reference>
<dbReference type="RefSeq" id="WP_311510966.1">
    <property type="nucleotide sequence ID" value="NZ_JAVREP010000003.1"/>
</dbReference>
<accession>A0ABU2M6E0</accession>
<keyword evidence="2" id="KW-1185">Reference proteome</keyword>